<dbReference type="PANTHER" id="PTHR35271:SF1">
    <property type="entry name" value="ABC TRANSPORTER, SUBSTRATE-BINDING LIPOPROTEIN"/>
    <property type="match status" value="1"/>
</dbReference>
<gene>
    <name evidence="1" type="ORF">C7450_107148</name>
</gene>
<organism evidence="1 2">
    <name type="scientific">Chelatococcus asaccharovorans</name>
    <dbReference type="NCBI Taxonomy" id="28210"/>
    <lineage>
        <taxon>Bacteria</taxon>
        <taxon>Pseudomonadati</taxon>
        <taxon>Pseudomonadota</taxon>
        <taxon>Alphaproteobacteria</taxon>
        <taxon>Hyphomicrobiales</taxon>
        <taxon>Chelatococcaceae</taxon>
        <taxon>Chelatococcus</taxon>
    </lineage>
</organism>
<dbReference type="CDD" id="cd06325">
    <property type="entry name" value="PBP1_ABC_unchar_transporter"/>
    <property type="match status" value="1"/>
</dbReference>
<sequence length="348" mass="36358">MSVVSGDGQLLYRLCHHRANAWMRRRDFIASMAVAAAWAAPAGAQQSAIPVIGYLGPETPERSASRLVAFAEGLAETGYVEGRNVSILSRWADGKYLELPALAAELAASRVTVMVAPGGAEVALAAKTAAGGLPIVFELGGDPVALGLVNSLSRPGGTMTGVTSLSVEVSRKRLEFMSELSPAAKLFAIAANPTSPTVGSQLKSLDAAASALGLRLHVLNASKSDEFEGIFTSARAMGAGGLVFTSDPYFAYRSARLAELAARHGVPAITQARDFPLAGGLMSYGGDFRQSHRHTGIYAGRILKGEKPADLPVQRVTKVEFFINLKAAQALGLTVPPSLLSSADVVIE</sequence>
<dbReference type="InterPro" id="IPR007487">
    <property type="entry name" value="ABC_transpt-TYRBP-like"/>
</dbReference>
<protein>
    <submittedName>
        <fullName evidence="1">Putative ABC transport system substrate-binding protein</fullName>
    </submittedName>
</protein>
<proteinExistence type="predicted"/>
<dbReference type="Pfam" id="PF04392">
    <property type="entry name" value="ABC_sub_bind"/>
    <property type="match status" value="1"/>
</dbReference>
<evidence type="ECO:0000313" key="2">
    <source>
        <dbReference type="Proteomes" id="UP000248021"/>
    </source>
</evidence>
<dbReference type="Proteomes" id="UP000248021">
    <property type="component" value="Unassembled WGS sequence"/>
</dbReference>
<keyword evidence="2" id="KW-1185">Reference proteome</keyword>
<comment type="caution">
    <text evidence="1">The sequence shown here is derived from an EMBL/GenBank/DDBJ whole genome shotgun (WGS) entry which is preliminary data.</text>
</comment>
<dbReference type="PANTHER" id="PTHR35271">
    <property type="entry name" value="ABC TRANSPORTER, SUBSTRATE-BINDING LIPOPROTEIN-RELATED"/>
    <property type="match status" value="1"/>
</dbReference>
<evidence type="ECO:0000313" key="1">
    <source>
        <dbReference type="EMBL" id="PXW57110.1"/>
    </source>
</evidence>
<name>A0A2V3UEN4_9HYPH</name>
<dbReference type="AlphaFoldDB" id="A0A2V3UEN4"/>
<dbReference type="Gene3D" id="3.40.50.2300">
    <property type="match status" value="2"/>
</dbReference>
<dbReference type="EMBL" id="QJJK01000007">
    <property type="protein sequence ID" value="PXW57110.1"/>
    <property type="molecule type" value="Genomic_DNA"/>
</dbReference>
<reference evidence="1 2" key="1">
    <citation type="submission" date="2018-05" db="EMBL/GenBank/DDBJ databases">
        <title>Genomic Encyclopedia of Type Strains, Phase IV (KMG-IV): sequencing the most valuable type-strain genomes for metagenomic binning, comparative biology and taxonomic classification.</title>
        <authorList>
            <person name="Goeker M."/>
        </authorList>
    </citation>
    <scope>NUCLEOTIDE SEQUENCE [LARGE SCALE GENOMIC DNA]</scope>
    <source>
        <strain evidence="1 2">DSM 6462</strain>
    </source>
</reference>
<accession>A0A2V3UEN4</accession>